<protein>
    <submittedName>
        <fullName evidence="3">Putative pentatricopeptide</fullName>
    </submittedName>
</protein>
<dbReference type="EMBL" id="PDCK01000045">
    <property type="protein sequence ID" value="PRQ19682.1"/>
    <property type="molecule type" value="Genomic_DNA"/>
</dbReference>
<dbReference type="GO" id="GO:0003723">
    <property type="term" value="F:RNA binding"/>
    <property type="evidence" value="ECO:0007669"/>
    <property type="project" value="InterPro"/>
</dbReference>
<evidence type="ECO:0000313" key="4">
    <source>
        <dbReference type="Proteomes" id="UP000238479"/>
    </source>
</evidence>
<proteinExistence type="predicted"/>
<keyword evidence="4" id="KW-1185">Reference proteome</keyword>
<feature type="repeat" description="PPR" evidence="2">
    <location>
        <begin position="173"/>
        <end position="207"/>
    </location>
</feature>
<dbReference type="PANTHER" id="PTHR47926:SF347">
    <property type="entry name" value="PENTATRICOPEPTIDE REPEAT-CONTAINING PROTEIN"/>
    <property type="match status" value="1"/>
</dbReference>
<accession>A0A2P6PCN3</accession>
<sequence length="346" mass="38492">MRLASVVPDKFTFPCAIRACCGVLEVLKAHPLVVKLGLELDVYVGSALVNTYFKSVLVEEAQKVFEELPSRDVVLWNAMVNGFAQIGCFDEALVVFRVMGEERVESSRFTVTGVLSIFAMMGDFDNGRAVHGFVLKMGYDSHFEVSNALIDMYGKCKLTEDALDIFEMMIDKDIYSWNSIIAMHEQCGYHDETLKLLYRMLGAGVLPDLVTITIVVPAWSHLAALMYGREIHGYMIKNEIGKDVNKEDVNDVLMTNAIMDMHTKSSWNIMIMGCGMHGNANEALHMFSRMCGAQIEVDDVTFVGVLSACSHAGLVSEGRELLRQMKSKYGVIPTIEHNTCVVDMLG</sequence>
<dbReference type="Gramene" id="PRQ19682">
    <property type="protein sequence ID" value="PRQ19682"/>
    <property type="gene ID" value="RchiOBHm_Chr7g0219901"/>
</dbReference>
<dbReference type="PANTHER" id="PTHR47926">
    <property type="entry name" value="PENTATRICOPEPTIDE REPEAT-CONTAINING PROTEIN"/>
    <property type="match status" value="1"/>
</dbReference>
<dbReference type="OMA" id="DIFEMMI"/>
<gene>
    <name evidence="3" type="ORF">RchiOBHm_Chr7g0219901</name>
</gene>
<comment type="caution">
    <text evidence="3">The sequence shown here is derived from an EMBL/GenBank/DDBJ whole genome shotgun (WGS) entry which is preliminary data.</text>
</comment>
<dbReference type="InterPro" id="IPR046960">
    <property type="entry name" value="PPR_At4g14850-like_plant"/>
</dbReference>
<dbReference type="Pfam" id="PF13041">
    <property type="entry name" value="PPR_2"/>
    <property type="match status" value="1"/>
</dbReference>
<feature type="repeat" description="PPR" evidence="2">
    <location>
        <begin position="72"/>
        <end position="106"/>
    </location>
</feature>
<dbReference type="InterPro" id="IPR002885">
    <property type="entry name" value="PPR_rpt"/>
</dbReference>
<feature type="repeat" description="PPR" evidence="2">
    <location>
        <begin position="263"/>
        <end position="297"/>
    </location>
</feature>
<keyword evidence="1" id="KW-0677">Repeat</keyword>
<dbReference type="FunFam" id="1.25.40.10:FF:000627">
    <property type="entry name" value="Pentatricopeptide repeat-containing protein"/>
    <property type="match status" value="1"/>
</dbReference>
<dbReference type="AlphaFoldDB" id="A0A2P6PCN3"/>
<organism evidence="3 4">
    <name type="scientific">Rosa chinensis</name>
    <name type="common">China rose</name>
    <dbReference type="NCBI Taxonomy" id="74649"/>
    <lineage>
        <taxon>Eukaryota</taxon>
        <taxon>Viridiplantae</taxon>
        <taxon>Streptophyta</taxon>
        <taxon>Embryophyta</taxon>
        <taxon>Tracheophyta</taxon>
        <taxon>Spermatophyta</taxon>
        <taxon>Magnoliopsida</taxon>
        <taxon>eudicotyledons</taxon>
        <taxon>Gunneridae</taxon>
        <taxon>Pentapetalae</taxon>
        <taxon>rosids</taxon>
        <taxon>fabids</taxon>
        <taxon>Rosales</taxon>
        <taxon>Rosaceae</taxon>
        <taxon>Rosoideae</taxon>
        <taxon>Rosoideae incertae sedis</taxon>
        <taxon>Rosa</taxon>
    </lineage>
</organism>
<evidence type="ECO:0000256" key="2">
    <source>
        <dbReference type="PROSITE-ProRule" id="PRU00708"/>
    </source>
</evidence>
<feature type="repeat" description="PPR" evidence="2">
    <location>
        <begin position="298"/>
        <end position="328"/>
    </location>
</feature>
<reference evidence="3 4" key="1">
    <citation type="journal article" date="2018" name="Nat. Genet.">
        <title>The Rosa genome provides new insights in the design of modern roses.</title>
        <authorList>
            <person name="Bendahmane M."/>
        </authorList>
    </citation>
    <scope>NUCLEOTIDE SEQUENCE [LARGE SCALE GENOMIC DNA]</scope>
    <source>
        <strain evidence="4">cv. Old Blush</strain>
    </source>
</reference>
<dbReference type="GO" id="GO:0009451">
    <property type="term" value="P:RNA modification"/>
    <property type="evidence" value="ECO:0007669"/>
    <property type="project" value="InterPro"/>
</dbReference>
<dbReference type="PROSITE" id="PS51375">
    <property type="entry name" value="PPR"/>
    <property type="match status" value="4"/>
</dbReference>
<evidence type="ECO:0000313" key="3">
    <source>
        <dbReference type="EMBL" id="PRQ19682.1"/>
    </source>
</evidence>
<dbReference type="NCBIfam" id="TIGR00756">
    <property type="entry name" value="PPR"/>
    <property type="match status" value="4"/>
</dbReference>
<dbReference type="InterPro" id="IPR011990">
    <property type="entry name" value="TPR-like_helical_dom_sf"/>
</dbReference>
<name>A0A2P6PCN3_ROSCH</name>
<dbReference type="Proteomes" id="UP000238479">
    <property type="component" value="Chromosome 7"/>
</dbReference>
<dbReference type="Gene3D" id="1.25.40.10">
    <property type="entry name" value="Tetratricopeptide repeat domain"/>
    <property type="match status" value="3"/>
</dbReference>
<evidence type="ECO:0000256" key="1">
    <source>
        <dbReference type="ARBA" id="ARBA00022737"/>
    </source>
</evidence>
<dbReference type="Pfam" id="PF01535">
    <property type="entry name" value="PPR"/>
    <property type="match status" value="4"/>
</dbReference>